<comment type="caution">
    <text evidence="1">The sequence shown here is derived from an EMBL/GenBank/DDBJ whole genome shotgun (WGS) entry which is preliminary data.</text>
</comment>
<reference evidence="1 2" key="1">
    <citation type="submission" date="2024-01" db="EMBL/GenBank/DDBJ databases">
        <authorList>
            <person name="Waweru B."/>
        </authorList>
    </citation>
    <scope>NUCLEOTIDE SEQUENCE [LARGE SCALE GENOMIC DNA]</scope>
</reference>
<dbReference type="Proteomes" id="UP001314170">
    <property type="component" value="Unassembled WGS sequence"/>
</dbReference>
<name>A0AAV1RSK9_9ROSI</name>
<organism evidence="1 2">
    <name type="scientific">Dovyalis caffra</name>
    <dbReference type="NCBI Taxonomy" id="77055"/>
    <lineage>
        <taxon>Eukaryota</taxon>
        <taxon>Viridiplantae</taxon>
        <taxon>Streptophyta</taxon>
        <taxon>Embryophyta</taxon>
        <taxon>Tracheophyta</taxon>
        <taxon>Spermatophyta</taxon>
        <taxon>Magnoliopsida</taxon>
        <taxon>eudicotyledons</taxon>
        <taxon>Gunneridae</taxon>
        <taxon>Pentapetalae</taxon>
        <taxon>rosids</taxon>
        <taxon>fabids</taxon>
        <taxon>Malpighiales</taxon>
        <taxon>Salicaceae</taxon>
        <taxon>Flacourtieae</taxon>
        <taxon>Dovyalis</taxon>
    </lineage>
</organism>
<evidence type="ECO:0000313" key="2">
    <source>
        <dbReference type="Proteomes" id="UP001314170"/>
    </source>
</evidence>
<keyword evidence="2" id="KW-1185">Reference proteome</keyword>
<protein>
    <submittedName>
        <fullName evidence="1">Uncharacterized protein</fullName>
    </submittedName>
</protein>
<proteinExistence type="predicted"/>
<dbReference type="AlphaFoldDB" id="A0AAV1RSK9"/>
<dbReference type="EMBL" id="CAWUPB010001111">
    <property type="protein sequence ID" value="CAK7338274.1"/>
    <property type="molecule type" value="Genomic_DNA"/>
</dbReference>
<sequence>MAIDNRARLTVGDHVYCFDRCGVSMIIYSLTTRVWKQLEVGCSSWCRLVEHEGKNMKVEQKEPNARSVKIYRYNDTALRWDRLNDNDVKDISWFFLRVHASYSVKGEGSKGYFLQAKRTGKFRMTGALYGYQIEVYNLKDGSKEILSQDVYLPFCRVGRYGMITRICYCSEVRHDVFD</sequence>
<evidence type="ECO:0000313" key="1">
    <source>
        <dbReference type="EMBL" id="CAK7338274.1"/>
    </source>
</evidence>
<gene>
    <name evidence="1" type="ORF">DCAF_LOCUS13318</name>
</gene>
<accession>A0AAV1RSK9</accession>